<evidence type="ECO:0008006" key="3">
    <source>
        <dbReference type="Google" id="ProtNLM"/>
    </source>
</evidence>
<dbReference type="PROSITE" id="PS51257">
    <property type="entry name" value="PROKAR_LIPOPROTEIN"/>
    <property type="match status" value="1"/>
</dbReference>
<name>A0AAU7CFZ4_9BACT</name>
<dbReference type="SUPFAM" id="SSF49464">
    <property type="entry name" value="Carboxypeptidase regulatory domain-like"/>
    <property type="match status" value="1"/>
</dbReference>
<protein>
    <recommendedName>
        <fullName evidence="3">Rhamnogalacturonan lyase domain-containing protein</fullName>
    </recommendedName>
</protein>
<accession>A0AAU7CFZ4</accession>
<reference evidence="2" key="1">
    <citation type="submission" date="2024-05" db="EMBL/GenBank/DDBJ databases">
        <title>Planctomycetes of the genus Singulisphaera possess chitinolytic capabilities.</title>
        <authorList>
            <person name="Ivanova A."/>
        </authorList>
    </citation>
    <scope>NUCLEOTIDE SEQUENCE</scope>
    <source>
        <strain evidence="2">Ch08T</strain>
    </source>
</reference>
<evidence type="ECO:0000256" key="1">
    <source>
        <dbReference type="SAM" id="MobiDB-lite"/>
    </source>
</evidence>
<dbReference type="InterPro" id="IPR008969">
    <property type="entry name" value="CarboxyPept-like_regulatory"/>
</dbReference>
<dbReference type="EMBL" id="CP155447">
    <property type="protein sequence ID" value="XBH03924.1"/>
    <property type="molecule type" value="Genomic_DNA"/>
</dbReference>
<dbReference type="SUPFAM" id="SSF49503">
    <property type="entry name" value="Cupredoxins"/>
    <property type="match status" value="1"/>
</dbReference>
<dbReference type="InterPro" id="IPR008972">
    <property type="entry name" value="Cupredoxin"/>
</dbReference>
<dbReference type="AlphaFoldDB" id="A0AAU7CFZ4"/>
<dbReference type="RefSeq" id="WP_406696667.1">
    <property type="nucleotide sequence ID" value="NZ_CP155447.1"/>
</dbReference>
<feature type="region of interest" description="Disordered" evidence="1">
    <location>
        <begin position="48"/>
        <end position="72"/>
    </location>
</feature>
<gene>
    <name evidence="2" type="ORF">V5E97_37345</name>
</gene>
<proteinExistence type="predicted"/>
<dbReference type="Gene3D" id="2.60.40.420">
    <property type="entry name" value="Cupredoxins - blue copper proteins"/>
    <property type="match status" value="1"/>
</dbReference>
<evidence type="ECO:0000313" key="2">
    <source>
        <dbReference type="EMBL" id="XBH03924.1"/>
    </source>
</evidence>
<sequence>MSHAWTRPSYIAGLSLAGALLLTISGCGGKGPEADDSIVIPDSTVAAPTAAPTADGTAPAPAAATTASPTSPALAENVKAEGWGTLKGVITFEGTPPAPKDLVEKGKALKDPEICAKDQPIKTERLIVDSGSKGVKNVLVYIPKPTAVNPEAKSAAATAEIVFDQKNCIFEPHVLAAMTGAKILLKNSDPVNHNVNSKLKNNGTNPNVPPSSELPFLTQGGEKTPGEVVCDIHQWMKAYWMVTDSPYFAVTDEKGNFEIKNVPAGTQKVVVWQEAVTGSGFVTPPSGQAVTIAANGSGTLELKIDAGKIRPE</sequence>
<organism evidence="2">
    <name type="scientific">Singulisphaera sp. Ch08</name>
    <dbReference type="NCBI Taxonomy" id="3120278"/>
    <lineage>
        <taxon>Bacteria</taxon>
        <taxon>Pseudomonadati</taxon>
        <taxon>Planctomycetota</taxon>
        <taxon>Planctomycetia</taxon>
        <taxon>Isosphaerales</taxon>
        <taxon>Isosphaeraceae</taxon>
        <taxon>Singulisphaera</taxon>
    </lineage>
</organism>